<name>A0A0K0F1Z6_STRVS</name>
<keyword evidence="2" id="KW-1185">Reference proteome</keyword>
<dbReference type="Proteomes" id="UP000035680">
    <property type="component" value="Unassembled WGS sequence"/>
</dbReference>
<accession>A0A0K0F1Z6</accession>
<proteinExistence type="predicted"/>
<dbReference type="AlphaFoldDB" id="A0A0K0F1Z6"/>
<keyword evidence="1" id="KW-1133">Transmembrane helix</keyword>
<evidence type="ECO:0000313" key="2">
    <source>
        <dbReference type="Proteomes" id="UP000035680"/>
    </source>
</evidence>
<sequence length="211" mass="23616">MNLSSVDETIKRPKTAVSQPKINLNTRLRPLDNKSIYNGTPTSSNNLYNQGLSFSSTLPSNKLLTRYTPRKVTNVSMERQGIYPLSPLEKLNLPQMYGENPTSPDPTHLNVESFSHNSRNASGNVPKKSIVSSAKYSTNGIQRKLTTKNNTTGLKKTKLKDFMRKKSIVTLKCICILILLLIPIAIFVIMIVYSSSLELDKPRETPKKSSF</sequence>
<keyword evidence="1" id="KW-0472">Membrane</keyword>
<evidence type="ECO:0000256" key="1">
    <source>
        <dbReference type="SAM" id="Phobius"/>
    </source>
</evidence>
<keyword evidence="1" id="KW-0812">Transmembrane</keyword>
<dbReference type="WBParaSite" id="SVE_0282200.1">
    <property type="protein sequence ID" value="SVE_0282200.1"/>
    <property type="gene ID" value="SVE_0282200"/>
</dbReference>
<feature type="transmembrane region" description="Helical" evidence="1">
    <location>
        <begin position="168"/>
        <end position="193"/>
    </location>
</feature>
<reference evidence="2" key="1">
    <citation type="submission" date="2014-07" db="EMBL/GenBank/DDBJ databases">
        <authorList>
            <person name="Martin A.A"/>
            <person name="De Silva N."/>
        </authorList>
    </citation>
    <scope>NUCLEOTIDE SEQUENCE</scope>
</reference>
<evidence type="ECO:0000313" key="3">
    <source>
        <dbReference type="WBParaSite" id="SVE_0282200.1"/>
    </source>
</evidence>
<organism evidence="2 3">
    <name type="scientific">Strongyloides venezuelensis</name>
    <name type="common">Threadworm</name>
    <dbReference type="NCBI Taxonomy" id="75913"/>
    <lineage>
        <taxon>Eukaryota</taxon>
        <taxon>Metazoa</taxon>
        <taxon>Ecdysozoa</taxon>
        <taxon>Nematoda</taxon>
        <taxon>Chromadorea</taxon>
        <taxon>Rhabditida</taxon>
        <taxon>Tylenchina</taxon>
        <taxon>Panagrolaimomorpha</taxon>
        <taxon>Strongyloidoidea</taxon>
        <taxon>Strongyloididae</taxon>
        <taxon>Strongyloides</taxon>
    </lineage>
</organism>
<protein>
    <submittedName>
        <fullName evidence="3">Uncharacterized protein</fullName>
    </submittedName>
</protein>
<reference evidence="3" key="2">
    <citation type="submission" date="2015-08" db="UniProtKB">
        <authorList>
            <consortium name="WormBaseParasite"/>
        </authorList>
    </citation>
    <scope>IDENTIFICATION</scope>
</reference>